<protein>
    <submittedName>
        <fullName evidence="1">Uncharacterized protein</fullName>
    </submittedName>
</protein>
<reference evidence="1 2" key="1">
    <citation type="submission" date="2020-02" db="EMBL/GenBank/DDBJ databases">
        <title>Paraburkholderia simonii sp. nov. and Paraburkholderia youngii sp. nov. Brazilian and Mexican Mimosa-associated rhizobia.</title>
        <authorList>
            <person name="Mavima L."/>
            <person name="Beukes C.W."/>
            <person name="Chan W.Y."/>
            <person name="Palmer M."/>
            <person name="De Meyer S.E."/>
            <person name="James E.K."/>
            <person name="Venter S.N."/>
            <person name="Steenkamp E.T."/>
        </authorList>
    </citation>
    <scope>NUCLEOTIDE SEQUENCE [LARGE SCALE GENOMIC DNA]</scope>
    <source>
        <strain evidence="1 2">JPY169</strain>
    </source>
</reference>
<dbReference type="SUPFAM" id="SSF109709">
    <property type="entry name" value="KorB DNA-binding domain-like"/>
    <property type="match status" value="1"/>
</dbReference>
<dbReference type="GeneID" id="301106492"/>
<dbReference type="Gene3D" id="1.10.10.2830">
    <property type="match status" value="1"/>
</dbReference>
<sequence length="182" mass="20463">MKFDFSAREIPNQRTAIATHKRLKAANESLVVIGRFYLALIEQGLWPTQKALASELGVSRAQMSRMLAAARLPEEVLRAFGDRQAFSFADIATLQFLVKENGEQVIKQRARAVPQNTRPEDVLGILTTGKRPAPRGIRIRLGRDRKHLRVESTNIERVIPRIEELEQFLNVLLAVDLAAAGR</sequence>
<evidence type="ECO:0000313" key="1">
    <source>
        <dbReference type="EMBL" id="NUY05681.1"/>
    </source>
</evidence>
<proteinExistence type="predicted"/>
<dbReference type="Proteomes" id="UP000594380">
    <property type="component" value="Unassembled WGS sequence"/>
</dbReference>
<name>A0A7Y6K778_9BURK</name>
<organism evidence="1 2">
    <name type="scientific">Paraburkholderia youngii</name>
    <dbReference type="NCBI Taxonomy" id="2782701"/>
    <lineage>
        <taxon>Bacteria</taxon>
        <taxon>Pseudomonadati</taxon>
        <taxon>Pseudomonadota</taxon>
        <taxon>Betaproteobacteria</taxon>
        <taxon>Burkholderiales</taxon>
        <taxon>Burkholderiaceae</taxon>
        <taxon>Paraburkholderia</taxon>
    </lineage>
</organism>
<dbReference type="EMBL" id="JAALDK010000003">
    <property type="protein sequence ID" value="NUY05681.1"/>
    <property type="molecule type" value="Genomic_DNA"/>
</dbReference>
<dbReference type="RefSeq" id="WP_176112193.1">
    <property type="nucleotide sequence ID" value="NZ_JAALDK010000003.1"/>
</dbReference>
<gene>
    <name evidence="1" type="ORF">G5S42_39815</name>
</gene>
<evidence type="ECO:0000313" key="2">
    <source>
        <dbReference type="Proteomes" id="UP000594380"/>
    </source>
</evidence>
<dbReference type="AlphaFoldDB" id="A0A7Y6K778"/>
<accession>A0A7Y6K778</accession>
<comment type="caution">
    <text evidence="1">The sequence shown here is derived from an EMBL/GenBank/DDBJ whole genome shotgun (WGS) entry which is preliminary data.</text>
</comment>